<dbReference type="Gene3D" id="3.40.50.10260">
    <property type="entry name" value="YjeF N-terminal domain"/>
    <property type="match status" value="1"/>
</dbReference>
<dbReference type="PIRSF" id="PIRSF017184">
    <property type="entry name" value="Nnr"/>
    <property type="match status" value="1"/>
</dbReference>
<dbReference type="Pfam" id="PF01256">
    <property type="entry name" value="Carb_kinase"/>
    <property type="match status" value="1"/>
</dbReference>
<dbReference type="PANTHER" id="PTHR12592">
    <property type="entry name" value="ATP-DEPENDENT (S)-NAD(P)H-HYDRATE DEHYDRATASE FAMILY MEMBER"/>
    <property type="match status" value="1"/>
</dbReference>
<feature type="binding site" evidence="17">
    <location>
        <position position="257"/>
    </location>
    <ligand>
        <name>(6S)-NADPHX</name>
        <dbReference type="ChEBI" id="CHEBI:64076"/>
    </ligand>
</feature>
<evidence type="ECO:0000256" key="8">
    <source>
        <dbReference type="ARBA" id="ARBA00022857"/>
    </source>
</evidence>
<sequence length="489" mass="49748">MNGYSVEQVRTLEQRAMSALPDGVLMQRAAAGLTAILAAELVRRRGGVYGARVLIMVGPGNNGGDALYAGARLARRGASVTALRCVGTPHAAGLAALQAAGGVVTELADPGRPASTSWTVDLAVDGIFGIGGRPGLPDPVAELAVSLQASGVPVVAVDLPSGVECDTGAVPAASFHAVRTVTFGAMKICHLVEPARSRCGELDLVDIGLDLSGGQPTLTAAEESMLASSWPFPDERSNKYTRGVVGIDTGSDAYPGAGILSTHGAVYAGAGMVRFLGPAAAAQVIRAELPNVVFAPGRVQARLFGSGWGERPDGARVIAEALESELPSVVDADGLRYLPPRLPPSWLLTPHAGELARLLDGDRAEVEADPIGAVRAGADLTGATVLLKGATQLVARPGTSEVQVAIPGPAWTGQAGSGDVLAGVCATLLAAGKRADAAAVLGASLQAVTAASVPGPLPPHELARHFARVLGALESRAPDRCGRKDLWTH</sequence>
<dbReference type="PROSITE" id="PS51383">
    <property type="entry name" value="YJEF_C_3"/>
    <property type="match status" value="1"/>
</dbReference>
<dbReference type="InterPro" id="IPR036652">
    <property type="entry name" value="YjeF_N_dom_sf"/>
</dbReference>
<dbReference type="HAMAP" id="MF_01966">
    <property type="entry name" value="NADHX_epimerase"/>
    <property type="match status" value="1"/>
</dbReference>
<feature type="binding site" evidence="18">
    <location>
        <position position="161"/>
    </location>
    <ligand>
        <name>K(+)</name>
        <dbReference type="ChEBI" id="CHEBI:29103"/>
    </ligand>
</feature>
<comment type="catalytic activity">
    <reaction evidence="1 18 19">
        <text>(6R)-NADHX = (6S)-NADHX</text>
        <dbReference type="Rhea" id="RHEA:32215"/>
        <dbReference type="ChEBI" id="CHEBI:64074"/>
        <dbReference type="ChEBI" id="CHEBI:64075"/>
        <dbReference type="EC" id="5.1.99.6"/>
    </reaction>
</comment>
<evidence type="ECO:0000256" key="12">
    <source>
        <dbReference type="ARBA" id="ARBA00023239"/>
    </source>
</evidence>
<dbReference type="SUPFAM" id="SSF53613">
    <property type="entry name" value="Ribokinase-like"/>
    <property type="match status" value="1"/>
</dbReference>
<comment type="caution">
    <text evidence="22">The sequence shown here is derived from an EMBL/GenBank/DDBJ whole genome shotgun (WGS) entry which is preliminary data.</text>
</comment>
<evidence type="ECO:0000256" key="16">
    <source>
        <dbReference type="ARBA" id="ARBA00049209"/>
    </source>
</evidence>
<evidence type="ECO:0000256" key="6">
    <source>
        <dbReference type="ARBA" id="ARBA00022741"/>
    </source>
</evidence>
<dbReference type="RefSeq" id="WP_239578935.1">
    <property type="nucleotide sequence ID" value="NZ_BAAAQP010000003.1"/>
</dbReference>
<keyword evidence="13" id="KW-0511">Multifunctional enzyme</keyword>
<protein>
    <recommendedName>
        <fullName evidence="19">Bifunctional NAD(P)H-hydrate repair enzyme</fullName>
    </recommendedName>
    <alternativeName>
        <fullName evidence="19">Nicotinamide nucleotide repair protein</fullName>
    </alternativeName>
    <domain>
        <recommendedName>
            <fullName evidence="19">ADP-dependent (S)-NAD(P)H-hydrate dehydratase</fullName>
            <ecNumber evidence="19">4.2.1.136</ecNumber>
        </recommendedName>
        <alternativeName>
            <fullName evidence="19">ADP-dependent NAD(P)HX dehydratase</fullName>
        </alternativeName>
    </domain>
    <domain>
        <recommendedName>
            <fullName evidence="19">NAD(P)H-hydrate epimerase</fullName>
            <ecNumber evidence="19">5.1.99.6</ecNumber>
        </recommendedName>
    </domain>
</protein>
<comment type="catalytic activity">
    <reaction evidence="2 18 19">
        <text>(6R)-NADPHX = (6S)-NADPHX</text>
        <dbReference type="Rhea" id="RHEA:32227"/>
        <dbReference type="ChEBI" id="CHEBI:64076"/>
        <dbReference type="ChEBI" id="CHEBI:64077"/>
        <dbReference type="EC" id="5.1.99.6"/>
    </reaction>
</comment>
<gene>
    <name evidence="18" type="primary">nnrE</name>
    <name evidence="17" type="synonym">nnrD</name>
    <name evidence="22" type="ORF">JOE57_002543</name>
</gene>
<dbReference type="EC" id="5.1.99.6" evidence="19"/>
<comment type="catalytic activity">
    <reaction evidence="16 17 19">
        <text>(6S)-NADPHX + ADP = AMP + phosphate + NADPH + H(+)</text>
        <dbReference type="Rhea" id="RHEA:32235"/>
        <dbReference type="ChEBI" id="CHEBI:15378"/>
        <dbReference type="ChEBI" id="CHEBI:43474"/>
        <dbReference type="ChEBI" id="CHEBI:57783"/>
        <dbReference type="ChEBI" id="CHEBI:64076"/>
        <dbReference type="ChEBI" id="CHEBI:456215"/>
        <dbReference type="ChEBI" id="CHEBI:456216"/>
        <dbReference type="EC" id="4.2.1.136"/>
    </reaction>
</comment>
<keyword evidence="8 17" id="KW-0521">NADP</keyword>
<evidence type="ECO:0000256" key="14">
    <source>
        <dbReference type="ARBA" id="ARBA00025153"/>
    </source>
</evidence>
<evidence type="ECO:0000259" key="21">
    <source>
        <dbReference type="PROSITE" id="PS51385"/>
    </source>
</evidence>
<comment type="function">
    <text evidence="18">Catalyzes the epimerization of the S- and R-forms of NAD(P)HX, a damaged form of NAD(P)H that is a result of enzymatic or heat-dependent hydration. This is a prerequisite for the S-specific NAD(P)H-hydrate dehydratase to allow the repair of both epimers of NAD(P)HX.</text>
</comment>
<evidence type="ECO:0000256" key="13">
    <source>
        <dbReference type="ARBA" id="ARBA00023268"/>
    </source>
</evidence>
<evidence type="ECO:0000256" key="17">
    <source>
        <dbReference type="HAMAP-Rule" id="MF_01965"/>
    </source>
</evidence>
<dbReference type="EC" id="4.2.1.136" evidence="19"/>
<dbReference type="NCBIfam" id="TIGR00197">
    <property type="entry name" value="yjeF_nterm"/>
    <property type="match status" value="1"/>
</dbReference>
<dbReference type="Gene3D" id="3.40.1190.20">
    <property type="match status" value="1"/>
</dbReference>
<keyword evidence="23" id="KW-1185">Reference proteome</keyword>
<feature type="binding site" evidence="17">
    <location>
        <position position="351"/>
    </location>
    <ligand>
        <name>(6S)-NADPHX</name>
        <dbReference type="ChEBI" id="CHEBI:64076"/>
    </ligand>
</feature>
<comment type="similarity">
    <text evidence="3 19">In the N-terminal section; belongs to the NnrE/AIBP family.</text>
</comment>
<feature type="binding site" evidence="18">
    <location>
        <position position="125"/>
    </location>
    <ligand>
        <name>K(+)</name>
        <dbReference type="ChEBI" id="CHEBI:29103"/>
    </ligand>
</feature>
<name>A0ABS2RKU6_9ACTN</name>
<dbReference type="PANTHER" id="PTHR12592:SF0">
    <property type="entry name" value="ATP-DEPENDENT (S)-NAD(P)H-HYDRATE DEHYDRATASE"/>
    <property type="match status" value="1"/>
</dbReference>
<dbReference type="SUPFAM" id="SSF64153">
    <property type="entry name" value="YjeF N-terminal domain-like"/>
    <property type="match status" value="1"/>
</dbReference>
<dbReference type="Pfam" id="PF03853">
    <property type="entry name" value="YjeF_N"/>
    <property type="match status" value="1"/>
</dbReference>
<reference evidence="22 23" key="1">
    <citation type="submission" date="2021-01" db="EMBL/GenBank/DDBJ databases">
        <title>Sequencing the genomes of 1000 actinobacteria strains.</title>
        <authorList>
            <person name="Klenk H.-P."/>
        </authorList>
    </citation>
    <scope>NUCLEOTIDE SEQUENCE [LARGE SCALE GENOMIC DNA]</scope>
    <source>
        <strain evidence="22 23">DSM 18662</strain>
    </source>
</reference>
<dbReference type="HAMAP" id="MF_01965">
    <property type="entry name" value="NADHX_dehydratase"/>
    <property type="match status" value="1"/>
</dbReference>
<evidence type="ECO:0000256" key="15">
    <source>
        <dbReference type="ARBA" id="ARBA00048238"/>
    </source>
</evidence>
<evidence type="ECO:0000256" key="4">
    <source>
        <dbReference type="ARBA" id="ARBA00009524"/>
    </source>
</evidence>
<accession>A0ABS2RKU6</accession>
<keyword evidence="11 18" id="KW-0413">Isomerase</keyword>
<evidence type="ECO:0000259" key="20">
    <source>
        <dbReference type="PROSITE" id="PS51383"/>
    </source>
</evidence>
<dbReference type="CDD" id="cd01171">
    <property type="entry name" value="YXKO-related"/>
    <property type="match status" value="1"/>
</dbReference>
<dbReference type="Proteomes" id="UP000704762">
    <property type="component" value="Unassembled WGS sequence"/>
</dbReference>
<feature type="binding site" evidence="17">
    <location>
        <position position="418"/>
    </location>
    <ligand>
        <name>AMP</name>
        <dbReference type="ChEBI" id="CHEBI:456215"/>
    </ligand>
</feature>
<dbReference type="PROSITE" id="PS51385">
    <property type="entry name" value="YJEF_N"/>
    <property type="match status" value="1"/>
</dbReference>
<evidence type="ECO:0000313" key="22">
    <source>
        <dbReference type="EMBL" id="MBM7799622.1"/>
    </source>
</evidence>
<comment type="catalytic activity">
    <reaction evidence="15 17 19">
        <text>(6S)-NADHX + ADP = AMP + phosphate + NADH + H(+)</text>
        <dbReference type="Rhea" id="RHEA:32223"/>
        <dbReference type="ChEBI" id="CHEBI:15378"/>
        <dbReference type="ChEBI" id="CHEBI:43474"/>
        <dbReference type="ChEBI" id="CHEBI:57945"/>
        <dbReference type="ChEBI" id="CHEBI:64074"/>
        <dbReference type="ChEBI" id="CHEBI:456215"/>
        <dbReference type="ChEBI" id="CHEBI:456216"/>
        <dbReference type="EC" id="4.2.1.136"/>
    </reaction>
</comment>
<dbReference type="InterPro" id="IPR000631">
    <property type="entry name" value="CARKD"/>
</dbReference>
<dbReference type="InterPro" id="IPR029056">
    <property type="entry name" value="Ribokinase-like"/>
</dbReference>
<dbReference type="InterPro" id="IPR030677">
    <property type="entry name" value="Nnr"/>
</dbReference>
<feature type="domain" description="YjeF C-terminal" evidence="20">
    <location>
        <begin position="222"/>
        <end position="473"/>
    </location>
</feature>
<evidence type="ECO:0000256" key="2">
    <source>
        <dbReference type="ARBA" id="ARBA00000909"/>
    </source>
</evidence>
<dbReference type="InterPro" id="IPR004443">
    <property type="entry name" value="YjeF_N_dom"/>
</dbReference>
<comment type="similarity">
    <text evidence="18">Belongs to the NnrE/AIBP family.</text>
</comment>
<keyword evidence="10 17" id="KW-0520">NAD</keyword>
<comment type="subunit">
    <text evidence="17">Homotetramer.</text>
</comment>
<comment type="caution">
    <text evidence="17">Lacks conserved residue(s) required for the propagation of feature annotation.</text>
</comment>
<comment type="similarity">
    <text evidence="4 19">In the C-terminal section; belongs to the NnrD/CARKD family.</text>
</comment>
<proteinExistence type="inferred from homology"/>
<dbReference type="EMBL" id="JAFBCF010000001">
    <property type="protein sequence ID" value="MBM7799622.1"/>
    <property type="molecule type" value="Genomic_DNA"/>
</dbReference>
<comment type="cofactor">
    <cofactor evidence="18 19">
        <name>K(+)</name>
        <dbReference type="ChEBI" id="CHEBI:29103"/>
    </cofactor>
    <text evidence="18 19">Binds 1 potassium ion per subunit.</text>
</comment>
<evidence type="ECO:0000256" key="1">
    <source>
        <dbReference type="ARBA" id="ARBA00000013"/>
    </source>
</evidence>
<keyword evidence="5 18" id="KW-0479">Metal-binding</keyword>
<evidence type="ECO:0000256" key="7">
    <source>
        <dbReference type="ARBA" id="ARBA00022840"/>
    </source>
</evidence>
<evidence type="ECO:0000256" key="3">
    <source>
        <dbReference type="ARBA" id="ARBA00006001"/>
    </source>
</evidence>
<feature type="binding site" evidence="17">
    <location>
        <position position="419"/>
    </location>
    <ligand>
        <name>(6S)-NADPHX</name>
        <dbReference type="ChEBI" id="CHEBI:64076"/>
    </ligand>
</feature>
<keyword evidence="7 17" id="KW-0067">ATP-binding</keyword>
<evidence type="ECO:0000256" key="11">
    <source>
        <dbReference type="ARBA" id="ARBA00023235"/>
    </source>
</evidence>
<keyword evidence="9 18" id="KW-0630">Potassium</keyword>
<organism evidence="22 23">
    <name type="scientific">Microlunatus panaciterrae</name>
    <dbReference type="NCBI Taxonomy" id="400768"/>
    <lineage>
        <taxon>Bacteria</taxon>
        <taxon>Bacillati</taxon>
        <taxon>Actinomycetota</taxon>
        <taxon>Actinomycetes</taxon>
        <taxon>Propionibacteriales</taxon>
        <taxon>Propionibacteriaceae</taxon>
        <taxon>Microlunatus</taxon>
    </lineage>
</organism>
<keyword evidence="6 17" id="KW-0547">Nucleotide-binding</keyword>
<evidence type="ECO:0000256" key="5">
    <source>
        <dbReference type="ARBA" id="ARBA00022723"/>
    </source>
</evidence>
<comment type="similarity">
    <text evidence="17">Belongs to the NnrD/CARKD family.</text>
</comment>
<feature type="binding site" evidence="18">
    <location>
        <position position="158"/>
    </location>
    <ligand>
        <name>(6S)-NADPHX</name>
        <dbReference type="ChEBI" id="CHEBI:64076"/>
    </ligand>
</feature>
<feature type="binding site" evidence="18">
    <location>
        <begin position="61"/>
        <end position="65"/>
    </location>
    <ligand>
        <name>(6S)-NADPHX</name>
        <dbReference type="ChEBI" id="CHEBI:64076"/>
    </ligand>
</feature>
<evidence type="ECO:0000256" key="9">
    <source>
        <dbReference type="ARBA" id="ARBA00022958"/>
    </source>
</evidence>
<evidence type="ECO:0000256" key="10">
    <source>
        <dbReference type="ARBA" id="ARBA00023027"/>
    </source>
</evidence>
<keyword evidence="12 17" id="KW-0456">Lyase</keyword>
<feature type="binding site" evidence="18">
    <location>
        <begin position="129"/>
        <end position="135"/>
    </location>
    <ligand>
        <name>(6S)-NADPHX</name>
        <dbReference type="ChEBI" id="CHEBI:64076"/>
    </ligand>
</feature>
<feature type="domain" description="YjeF N-terminal" evidence="21">
    <location>
        <begin position="9"/>
        <end position="215"/>
    </location>
</feature>
<evidence type="ECO:0000256" key="18">
    <source>
        <dbReference type="HAMAP-Rule" id="MF_01966"/>
    </source>
</evidence>
<evidence type="ECO:0000313" key="23">
    <source>
        <dbReference type="Proteomes" id="UP000704762"/>
    </source>
</evidence>
<feature type="binding site" evidence="18">
    <location>
        <position position="62"/>
    </location>
    <ligand>
        <name>K(+)</name>
        <dbReference type="ChEBI" id="CHEBI:29103"/>
    </ligand>
</feature>
<comment type="function">
    <text evidence="17">Catalyzes the dehydration of the S-form of NAD(P)HX at the expense of ADP, which is converted to AMP. Together with NAD(P)HX epimerase, which catalyzes the epimerization of the S- and R-forms, the enzyme allows the repair of both epimers of NAD(P)HX, a damaged form of NAD(P)H that is a result of enzymatic or heat-dependent hydration.</text>
</comment>
<comment type="cofactor">
    <cofactor evidence="17">
        <name>Mg(2+)</name>
        <dbReference type="ChEBI" id="CHEBI:18420"/>
    </cofactor>
</comment>
<comment type="function">
    <text evidence="14 19">Bifunctional enzyme that catalyzes the epimerization of the S- and R-forms of NAD(P)HX and the dehydration of the S-form of NAD(P)HX at the expense of ADP, which is converted to AMP. This allows the repair of both epimers of NAD(P)HX, a damaged form of NAD(P)H that is a result of enzymatic or heat-dependent hydration.</text>
</comment>
<evidence type="ECO:0000256" key="19">
    <source>
        <dbReference type="PIRNR" id="PIRNR017184"/>
    </source>
</evidence>
<feature type="binding site" evidence="17">
    <location>
        <position position="307"/>
    </location>
    <ligand>
        <name>(6S)-NADPHX</name>
        <dbReference type="ChEBI" id="CHEBI:64076"/>
    </ligand>
</feature>